<evidence type="ECO:0000256" key="5">
    <source>
        <dbReference type="ARBA" id="ARBA00022801"/>
    </source>
</evidence>
<evidence type="ECO:0000256" key="1">
    <source>
        <dbReference type="ARBA" id="ARBA00001913"/>
    </source>
</evidence>
<comment type="caution">
    <text evidence="8">The sequence shown here is derived from an EMBL/GenBank/DDBJ whole genome shotgun (WGS) entry which is preliminary data.</text>
</comment>
<dbReference type="PANTHER" id="PTHR42693:SF42">
    <property type="entry name" value="ARYLSULFATASE G"/>
    <property type="match status" value="1"/>
</dbReference>
<proteinExistence type="inferred from homology"/>
<comment type="cofactor">
    <cofactor evidence="1">
        <name>Ca(2+)</name>
        <dbReference type="ChEBI" id="CHEBI:29108"/>
    </cofactor>
</comment>
<dbReference type="CDD" id="cd16142">
    <property type="entry name" value="ARS_like"/>
    <property type="match status" value="1"/>
</dbReference>
<keyword evidence="9" id="KW-1185">Reference proteome</keyword>
<evidence type="ECO:0000313" key="8">
    <source>
        <dbReference type="EMBL" id="RFM26399.1"/>
    </source>
</evidence>
<keyword evidence="6" id="KW-0106">Calcium</keyword>
<comment type="similarity">
    <text evidence="2">Belongs to the sulfatase family.</text>
</comment>
<organism evidence="8 9">
    <name type="scientific">Deminuibacter soli</name>
    <dbReference type="NCBI Taxonomy" id="2291815"/>
    <lineage>
        <taxon>Bacteria</taxon>
        <taxon>Pseudomonadati</taxon>
        <taxon>Bacteroidota</taxon>
        <taxon>Chitinophagia</taxon>
        <taxon>Chitinophagales</taxon>
        <taxon>Chitinophagaceae</taxon>
        <taxon>Deminuibacter</taxon>
    </lineage>
</organism>
<dbReference type="InterPro" id="IPR050738">
    <property type="entry name" value="Sulfatase"/>
</dbReference>
<dbReference type="Gene3D" id="3.30.1120.10">
    <property type="match status" value="1"/>
</dbReference>
<dbReference type="OrthoDB" id="9766107at2"/>
<evidence type="ECO:0000313" key="9">
    <source>
        <dbReference type="Proteomes" id="UP000261284"/>
    </source>
</evidence>
<reference evidence="8 9" key="1">
    <citation type="submission" date="2018-08" db="EMBL/GenBank/DDBJ databases">
        <title>Chitinophagaceae sp. K23C18032701, a novel bacterium isolated from forest soil.</title>
        <authorList>
            <person name="Wang C."/>
        </authorList>
    </citation>
    <scope>NUCLEOTIDE SEQUENCE [LARGE SCALE GENOMIC DNA]</scope>
    <source>
        <strain evidence="8 9">K23C18032701</strain>
    </source>
</reference>
<protein>
    <submittedName>
        <fullName evidence="8">Arylsulfatase</fullName>
    </submittedName>
</protein>
<keyword evidence="5" id="KW-0378">Hydrolase</keyword>
<evidence type="ECO:0000256" key="4">
    <source>
        <dbReference type="ARBA" id="ARBA00022729"/>
    </source>
</evidence>
<keyword evidence="3" id="KW-0479">Metal-binding</keyword>
<dbReference type="Gene3D" id="3.40.720.10">
    <property type="entry name" value="Alkaline Phosphatase, subunit A"/>
    <property type="match status" value="1"/>
</dbReference>
<keyword evidence="4" id="KW-0732">Signal</keyword>
<gene>
    <name evidence="8" type="ORF">DXN05_19405</name>
</gene>
<evidence type="ECO:0000256" key="2">
    <source>
        <dbReference type="ARBA" id="ARBA00008779"/>
    </source>
</evidence>
<name>A0A3E1NEI9_9BACT</name>
<dbReference type="InterPro" id="IPR000917">
    <property type="entry name" value="Sulfatase_N"/>
</dbReference>
<dbReference type="PANTHER" id="PTHR42693">
    <property type="entry name" value="ARYLSULFATASE FAMILY MEMBER"/>
    <property type="match status" value="1"/>
</dbReference>
<dbReference type="GO" id="GO:0046872">
    <property type="term" value="F:metal ion binding"/>
    <property type="evidence" value="ECO:0007669"/>
    <property type="project" value="UniProtKB-KW"/>
</dbReference>
<dbReference type="EMBL" id="QTJU01000009">
    <property type="protein sequence ID" value="RFM26399.1"/>
    <property type="molecule type" value="Genomic_DNA"/>
</dbReference>
<dbReference type="SUPFAM" id="SSF53649">
    <property type="entry name" value="Alkaline phosphatase-like"/>
    <property type="match status" value="1"/>
</dbReference>
<evidence type="ECO:0000256" key="6">
    <source>
        <dbReference type="ARBA" id="ARBA00022837"/>
    </source>
</evidence>
<dbReference type="Proteomes" id="UP000261284">
    <property type="component" value="Unassembled WGS sequence"/>
</dbReference>
<dbReference type="InterPro" id="IPR017850">
    <property type="entry name" value="Alkaline_phosphatase_core_sf"/>
</dbReference>
<dbReference type="GO" id="GO:0004065">
    <property type="term" value="F:arylsulfatase activity"/>
    <property type="evidence" value="ECO:0007669"/>
    <property type="project" value="TreeGrafter"/>
</dbReference>
<accession>A0A3E1NEI9</accession>
<feature type="domain" description="Sulfatase N-terminal" evidence="7">
    <location>
        <begin position="35"/>
        <end position="356"/>
    </location>
</feature>
<dbReference type="Pfam" id="PF00884">
    <property type="entry name" value="Sulfatase"/>
    <property type="match status" value="1"/>
</dbReference>
<sequence length="482" mass="53706">MKTVDMKFYTSLLMLVVLIGIAANIPLSVAAQAKPNILFVLVDNLGYGELGCYGGGITRGAATPRIDQLASEGMRFTNMNSEPQCTPSRSAIMTGRFAIRSGTYAVPFGGVADGLTQWEVTIAESLSASGYKTAYFGKWHLGSNNGRLPNDQGFDEWYGIPRTTDEAMWPSDPNFSTSYMPVEKIMEGRKGEQSKALQTYDLDQRRIIDAEITNRSIAAMEKNVKANHPFFVFAALTQCHIPALPNPAFAGKTGNGDWADMLTEMDYNVGRMLDAIDRLNIRKETIVIFLSDNGPEYVQPWDGWAGPWKGQYFTAWEGGIRVPFMIRWPGNIPSNKVTDEIVHNVDLFPTLAGITGAVVPNDRPIDGINMKAFFLGQTTKSGRDGFPIWVGDRLQAVKWKHFKAHFYHQETMISEPEKWALPHLFDLYTNPREDETKLLFSSWLIGPMMKMIGAFEASTKRYPLIPMGTPDPYTPPKSGNSQ</sequence>
<dbReference type="AlphaFoldDB" id="A0A3E1NEI9"/>
<evidence type="ECO:0000256" key="3">
    <source>
        <dbReference type="ARBA" id="ARBA00022723"/>
    </source>
</evidence>
<evidence type="ECO:0000259" key="7">
    <source>
        <dbReference type="Pfam" id="PF00884"/>
    </source>
</evidence>